<accession>A0ACC2TYB3</accession>
<gene>
    <name evidence="1" type="primary">SWA2_2</name>
    <name evidence="1" type="ORF">DSO57_1032218</name>
</gene>
<keyword evidence="2" id="KW-1185">Reference proteome</keyword>
<name>A0ACC2TYB3_9FUNG</name>
<evidence type="ECO:0000313" key="2">
    <source>
        <dbReference type="Proteomes" id="UP001165960"/>
    </source>
</evidence>
<proteinExistence type="predicted"/>
<evidence type="ECO:0000313" key="1">
    <source>
        <dbReference type="EMBL" id="KAJ9079750.1"/>
    </source>
</evidence>
<sequence length="691" mass="75606">MDDFSNLTWGPSAGSSDPNSKPQGHPRPYGPTVGSGTSMSRPSSHSSSFSSNSNPAGKNEDPFADLVCFQPAPKEKSLLERQQERERKINASSRLNPAAAEKPRSPSVSPASTKNSGFDFNTMDLEYLSPKPPQRSASESPKNSPFDFLDQTPINSNKASDQDPDDILGLLGKPVEEVHRIQSTSPQASSSVDLDDKLARLMSLGHDFEVAKLSLDFNPGCTVEEAHTLILQNQKMESEFNPNGRKPVYEKDGYSSEGSNHEFHYDSPKLSNIPALFNKDTILKEAGEVGSSVLSAASSIFMKSKQVLQSKWDELQSRSNSGSATPGSVWSVSDADSFHDYSNNSFADEEEPQTSQFNHHATTKSKLGSSHSSNISARPALSIASVIMPQDTVKASSEQQLKSGEERQAGNTQFKLGQYNEAIEFYTQAIESLPSGHSNQIPLFNNRATASAKVGDFKASASDADAVISLIGDDRDYMPESSTPGRAGLPLKELYAKAVLLKARALEAMEKYKQASEVYGLLLKANPMPLRSQAMEGAQRCRKALQAPSTPKAFHQSTSTPISSYEVDSNASVRKLREKEAQLAAEEAQRFEAGDSIEARVSAWRKGRENNIRALLSSLDALLWPELQWENVGLHDLLEPKGVKRHYLRAVAKIHPDKLLPTTSVEHKLLAGHIFNHLNTAWDSFRAENNC</sequence>
<reference evidence="1" key="1">
    <citation type="submission" date="2022-04" db="EMBL/GenBank/DDBJ databases">
        <title>Genome of the entomopathogenic fungus Entomophthora muscae.</title>
        <authorList>
            <person name="Elya C."/>
            <person name="Lovett B.R."/>
            <person name="Lee E."/>
            <person name="Macias A.M."/>
            <person name="Hajek A.E."/>
            <person name="De Bivort B.L."/>
            <person name="Kasson M.T."/>
            <person name="De Fine Licht H.H."/>
            <person name="Stajich J.E."/>
        </authorList>
    </citation>
    <scope>NUCLEOTIDE SEQUENCE</scope>
    <source>
        <strain evidence="1">Berkeley</strain>
    </source>
</reference>
<dbReference type="EMBL" id="QTSX02001660">
    <property type="protein sequence ID" value="KAJ9079750.1"/>
    <property type="molecule type" value="Genomic_DNA"/>
</dbReference>
<comment type="caution">
    <text evidence="1">The sequence shown here is derived from an EMBL/GenBank/DDBJ whole genome shotgun (WGS) entry which is preliminary data.</text>
</comment>
<dbReference type="Proteomes" id="UP001165960">
    <property type="component" value="Unassembled WGS sequence"/>
</dbReference>
<protein>
    <submittedName>
        <fullName evidence="1">Auxilin-like clathrin-binding protein required for normal clathrin function</fullName>
    </submittedName>
</protein>
<organism evidence="1 2">
    <name type="scientific">Entomophthora muscae</name>
    <dbReference type="NCBI Taxonomy" id="34485"/>
    <lineage>
        <taxon>Eukaryota</taxon>
        <taxon>Fungi</taxon>
        <taxon>Fungi incertae sedis</taxon>
        <taxon>Zoopagomycota</taxon>
        <taxon>Entomophthoromycotina</taxon>
        <taxon>Entomophthoromycetes</taxon>
        <taxon>Entomophthorales</taxon>
        <taxon>Entomophthoraceae</taxon>
        <taxon>Entomophthora</taxon>
    </lineage>
</organism>